<dbReference type="PANTHER" id="PTHR11616">
    <property type="entry name" value="SODIUM/CHLORIDE DEPENDENT TRANSPORTER"/>
    <property type="match status" value="1"/>
</dbReference>
<protein>
    <submittedName>
        <fullName evidence="8">Solute carrier family 6 member 11a</fullName>
    </submittedName>
</protein>
<reference evidence="8" key="1">
    <citation type="submission" date="2025-08" db="UniProtKB">
        <authorList>
            <consortium name="Ensembl"/>
        </authorList>
    </citation>
    <scope>IDENTIFICATION</scope>
</reference>
<dbReference type="SUPFAM" id="SSF161070">
    <property type="entry name" value="SNF-like"/>
    <property type="match status" value="1"/>
</dbReference>
<dbReference type="Pfam" id="PF00209">
    <property type="entry name" value="SNF"/>
    <property type="match status" value="1"/>
</dbReference>
<name>A0A671MIB7_9TELE</name>
<keyword evidence="2" id="KW-0813">Transport</keyword>
<dbReference type="GO" id="GO:0005332">
    <property type="term" value="F:gamma-aminobutyric acid:sodium:chloride symporter activity"/>
    <property type="evidence" value="ECO:0007669"/>
    <property type="project" value="TreeGrafter"/>
</dbReference>
<evidence type="ECO:0000256" key="7">
    <source>
        <dbReference type="SAM" id="Phobius"/>
    </source>
</evidence>
<keyword evidence="9" id="KW-1185">Reference proteome</keyword>
<dbReference type="GO" id="GO:0005886">
    <property type="term" value="C:plasma membrane"/>
    <property type="evidence" value="ECO:0007669"/>
    <property type="project" value="TreeGrafter"/>
</dbReference>
<evidence type="ECO:0000256" key="4">
    <source>
        <dbReference type="ARBA" id="ARBA00022989"/>
    </source>
</evidence>
<feature type="binding site" evidence="6">
    <location>
        <position position="336"/>
    </location>
    <ligand>
        <name>Na(+)</name>
        <dbReference type="ChEBI" id="CHEBI:29101"/>
        <label>1</label>
    </ligand>
</feature>
<dbReference type="PROSITE" id="PS50267">
    <property type="entry name" value="NA_NEUROTRAN_SYMP_3"/>
    <property type="match status" value="1"/>
</dbReference>
<keyword evidence="5 7" id="KW-0472">Membrane</keyword>
<feature type="binding site" evidence="6">
    <location>
        <position position="268"/>
    </location>
    <ligand>
        <name>Na(+)</name>
        <dbReference type="ChEBI" id="CHEBI:29101"/>
        <label>1</label>
    </ligand>
</feature>
<dbReference type="Ensembl" id="ENSSANT00000035129.1">
    <property type="protein sequence ID" value="ENSSANP00000033013.1"/>
    <property type="gene ID" value="ENSSANG00000016762.1"/>
</dbReference>
<feature type="transmembrane region" description="Helical" evidence="7">
    <location>
        <begin position="64"/>
        <end position="84"/>
    </location>
</feature>
<feature type="transmembrane region" description="Helical" evidence="7">
    <location>
        <begin position="202"/>
        <end position="227"/>
    </location>
</feature>
<feature type="transmembrane region" description="Helical" evidence="7">
    <location>
        <begin position="12"/>
        <end position="31"/>
    </location>
</feature>
<keyword evidence="6" id="KW-0915">Sodium</keyword>
<feature type="binding site" evidence="6">
    <location>
        <position position="236"/>
    </location>
    <ligand>
        <name>Na(+)</name>
        <dbReference type="ChEBI" id="CHEBI:29101"/>
        <label>1</label>
    </ligand>
</feature>
<dbReference type="GO" id="GO:0046872">
    <property type="term" value="F:metal ion binding"/>
    <property type="evidence" value="ECO:0007669"/>
    <property type="project" value="UniProtKB-KW"/>
</dbReference>
<feature type="binding site" evidence="6">
    <location>
        <position position="333"/>
    </location>
    <ligand>
        <name>Na(+)</name>
        <dbReference type="ChEBI" id="CHEBI:29101"/>
        <label>1</label>
    </ligand>
</feature>
<accession>A0A671MIB7</accession>
<keyword evidence="3 7" id="KW-0812">Transmembrane</keyword>
<reference evidence="8" key="2">
    <citation type="submission" date="2025-09" db="UniProtKB">
        <authorList>
            <consortium name="Ensembl"/>
        </authorList>
    </citation>
    <scope>IDENTIFICATION</scope>
</reference>
<evidence type="ECO:0000256" key="3">
    <source>
        <dbReference type="ARBA" id="ARBA00022692"/>
    </source>
</evidence>
<organism evidence="8 9">
    <name type="scientific">Sinocyclocheilus anshuiensis</name>
    <dbReference type="NCBI Taxonomy" id="1608454"/>
    <lineage>
        <taxon>Eukaryota</taxon>
        <taxon>Metazoa</taxon>
        <taxon>Chordata</taxon>
        <taxon>Craniata</taxon>
        <taxon>Vertebrata</taxon>
        <taxon>Euteleostomi</taxon>
        <taxon>Actinopterygii</taxon>
        <taxon>Neopterygii</taxon>
        <taxon>Teleostei</taxon>
        <taxon>Ostariophysi</taxon>
        <taxon>Cypriniformes</taxon>
        <taxon>Cyprinidae</taxon>
        <taxon>Cyprininae</taxon>
        <taxon>Sinocyclocheilus</taxon>
    </lineage>
</organism>
<dbReference type="PRINTS" id="PR00176">
    <property type="entry name" value="NANEUSMPORT"/>
</dbReference>
<feature type="transmembrane region" description="Helical" evidence="7">
    <location>
        <begin position="233"/>
        <end position="250"/>
    </location>
</feature>
<feature type="transmembrane region" description="Helical" evidence="7">
    <location>
        <begin position="304"/>
        <end position="335"/>
    </location>
</feature>
<feature type="transmembrane region" description="Helical" evidence="7">
    <location>
        <begin position="173"/>
        <end position="190"/>
    </location>
</feature>
<dbReference type="InterPro" id="IPR000175">
    <property type="entry name" value="Na/ntran_symport"/>
</dbReference>
<evidence type="ECO:0000313" key="9">
    <source>
        <dbReference type="Proteomes" id="UP000472260"/>
    </source>
</evidence>
<dbReference type="PANTHER" id="PTHR11616:SF261">
    <property type="entry name" value="TRANSPORTER"/>
    <property type="match status" value="1"/>
</dbReference>
<evidence type="ECO:0000313" key="8">
    <source>
        <dbReference type="Ensembl" id="ENSSANP00000033013.1"/>
    </source>
</evidence>
<feature type="transmembrane region" description="Helical" evidence="7">
    <location>
        <begin position="366"/>
        <end position="390"/>
    </location>
</feature>
<dbReference type="Proteomes" id="UP000472260">
    <property type="component" value="Unassembled WGS sequence"/>
</dbReference>
<comment type="subcellular location">
    <subcellularLocation>
        <location evidence="1">Membrane</location>
        <topology evidence="1">Multi-pass membrane protein</topology>
    </subcellularLocation>
</comment>
<dbReference type="AlphaFoldDB" id="A0A671MIB7"/>
<evidence type="ECO:0000256" key="2">
    <source>
        <dbReference type="ARBA" id="ARBA00022448"/>
    </source>
</evidence>
<feature type="transmembrane region" description="Helical" evidence="7">
    <location>
        <begin position="148"/>
        <end position="167"/>
    </location>
</feature>
<keyword evidence="4 7" id="KW-1133">Transmembrane helix</keyword>
<sequence length="519" mass="58902">FPYLCYKNGGGAFFITYVLYLLTCGIPLFVLETSLGQYTNQGGITCWRKICPLFEGMGYASQMIIVYGSITYIIIIAWAFLYLFSAFSVHCPGPAAAIYACTVLSGNNSSSEWTTPLNASFSVMEFWHHRVLRLSSGIKYLGTVRWDLALILLLVWFLVYFCIWKGVKSTGKAVYFTATFPYVMLLILLLRGVTLPGAINVYIFCILLFMLLFLNCITCSFLCKVWMDAGTQIFYSYAICLGYLSSLGSYNQYNNNCYRDSFFLCFLNSGTSFLGGFAIFSVLGHMAQEQGVDISLVAESGPGLVFIVCHQAVTLLPWCQFWAVCFFIMIILLGLDSQFVGLESIMTSVTDIFPTVLRRGFRREMLLLGICLVCYLMSFFMITEGSLYIIQLFDHYVCSGATLLFLATCQSVAIGCVYGADRFYENIEDMIGYKPWPMMKYCWLYVTPSCLRSKFGTFIFSLVKYSPLKFNNTYVYPWWAYAIGTFWECSEDLPQSQRPSAHHYTLSSCTDREKTPYSQ</sequence>
<proteinExistence type="predicted"/>
<evidence type="ECO:0000256" key="1">
    <source>
        <dbReference type="ARBA" id="ARBA00004141"/>
    </source>
</evidence>
<keyword evidence="6" id="KW-0479">Metal-binding</keyword>
<feature type="binding site" evidence="6">
    <location>
        <position position="337"/>
    </location>
    <ligand>
        <name>Na(+)</name>
        <dbReference type="ChEBI" id="CHEBI:29101"/>
        <label>1</label>
    </ligand>
</feature>
<evidence type="ECO:0000256" key="5">
    <source>
        <dbReference type="ARBA" id="ARBA00023136"/>
    </source>
</evidence>
<feature type="transmembrane region" description="Helical" evidence="7">
    <location>
        <begin position="262"/>
        <end position="284"/>
    </location>
</feature>
<dbReference type="GO" id="GO:0042995">
    <property type="term" value="C:cell projection"/>
    <property type="evidence" value="ECO:0007669"/>
    <property type="project" value="TreeGrafter"/>
</dbReference>
<feature type="transmembrane region" description="Helical" evidence="7">
    <location>
        <begin position="402"/>
        <end position="420"/>
    </location>
</feature>
<dbReference type="InterPro" id="IPR037272">
    <property type="entry name" value="SNS_sf"/>
</dbReference>
<evidence type="ECO:0000256" key="6">
    <source>
        <dbReference type="PIRSR" id="PIRSR600175-1"/>
    </source>
</evidence>